<dbReference type="EMBL" id="CP003363">
    <property type="protein sequence ID" value="AGB50808.1"/>
    <property type="molecule type" value="Genomic_DNA"/>
</dbReference>
<protein>
    <recommendedName>
        <fullName evidence="3">Antitoxin SocA-like Panacea domain-containing protein</fullName>
    </recommendedName>
</protein>
<gene>
    <name evidence="1" type="ordered locus">Metho_2678</name>
</gene>
<dbReference type="KEGG" id="mhz:Metho_2678"/>
<dbReference type="HOGENOM" id="CLU_1485891_0_0_2"/>
<keyword evidence="2" id="KW-1185">Reference proteome</keyword>
<name>L0L341_METHD</name>
<reference evidence="2" key="1">
    <citation type="submission" date="2012-02" db="EMBL/GenBank/DDBJ databases">
        <title>Complete sequence of plasmid of Methanomethylovorans hollandica DSM 15978.</title>
        <authorList>
            <person name="Lucas S."/>
            <person name="Copeland A."/>
            <person name="Lapidus A."/>
            <person name="Glavina del Rio T."/>
            <person name="Dalin E."/>
            <person name="Tice H."/>
            <person name="Bruce D."/>
            <person name="Goodwin L."/>
            <person name="Pitluck S."/>
            <person name="Peters L."/>
            <person name="Mikhailova N."/>
            <person name="Held B."/>
            <person name="Kyrpides N."/>
            <person name="Mavromatis K."/>
            <person name="Ivanova N."/>
            <person name="Brettin T."/>
            <person name="Detter J.C."/>
            <person name="Han C."/>
            <person name="Larimer F."/>
            <person name="Land M."/>
            <person name="Hauser L."/>
            <person name="Markowitz V."/>
            <person name="Cheng J.-F."/>
            <person name="Hugenholtz P."/>
            <person name="Woyke T."/>
            <person name="Wu D."/>
            <person name="Spring S."/>
            <person name="Schroeder M."/>
            <person name="Brambilla E."/>
            <person name="Klenk H.-P."/>
            <person name="Eisen J.A."/>
        </authorList>
    </citation>
    <scope>NUCLEOTIDE SEQUENCE [LARGE SCALE GENOMIC DNA]</scope>
    <source>
        <strain evidence="2">DSM 15978 / NBRC 107637 / DMS1</strain>
        <plasmid evidence="2">Plasmid pMETHO01</plasmid>
    </source>
</reference>
<dbReference type="Proteomes" id="UP000010866">
    <property type="component" value="Plasmid pMETHO01"/>
</dbReference>
<keyword evidence="1" id="KW-0614">Plasmid</keyword>
<proteinExistence type="predicted"/>
<dbReference type="RefSeq" id="WP_015313940.1">
    <property type="nucleotide sequence ID" value="NC_019972.1"/>
</dbReference>
<evidence type="ECO:0000313" key="2">
    <source>
        <dbReference type="Proteomes" id="UP000010866"/>
    </source>
</evidence>
<sequence length="181" mass="20728">MLDKIKQKAIIALLVERINNNNLWASPFFLQKAVFLLQELCKIQLGFNFYINKHAPFSDELQDIILEMRIDEILKQESNHLKPGNLIIGINGTQVISKLKEKPESEINVVIKIMCQYPPSSLEHLTSAIYVCKSPIQFRKSKSDILRHCNPFISKEESIQVINDAQQLINSITIPTKKQTA</sequence>
<dbReference type="GeneID" id="14401640"/>
<dbReference type="AlphaFoldDB" id="L0L341"/>
<evidence type="ECO:0000313" key="1">
    <source>
        <dbReference type="EMBL" id="AGB50808.1"/>
    </source>
</evidence>
<accession>L0L341</accession>
<evidence type="ECO:0008006" key="3">
    <source>
        <dbReference type="Google" id="ProtNLM"/>
    </source>
</evidence>
<organism evidence="1 2">
    <name type="scientific">Methanomethylovorans hollandica (strain DSM 15978 / NBRC 107637 / DMS1)</name>
    <dbReference type="NCBI Taxonomy" id="867904"/>
    <lineage>
        <taxon>Archaea</taxon>
        <taxon>Methanobacteriati</taxon>
        <taxon>Methanobacteriota</taxon>
        <taxon>Stenosarchaea group</taxon>
        <taxon>Methanomicrobia</taxon>
        <taxon>Methanosarcinales</taxon>
        <taxon>Methanosarcinaceae</taxon>
        <taxon>Methanomethylovorans</taxon>
    </lineage>
</organism>
<geneLocation type="plasmid" evidence="1 2">
    <name>pMETHO01</name>
</geneLocation>